<dbReference type="PANTHER" id="PTHR11255">
    <property type="entry name" value="DIACYLGLYCEROL KINASE"/>
    <property type="match status" value="1"/>
</dbReference>
<dbReference type="EC" id="2.7.1.107" evidence="6"/>
<dbReference type="InterPro" id="IPR001206">
    <property type="entry name" value="Diacylglycerol_kinase_cat_dom"/>
</dbReference>
<dbReference type="InterPro" id="IPR037607">
    <property type="entry name" value="DGK"/>
</dbReference>
<evidence type="ECO:0000256" key="3">
    <source>
        <dbReference type="ARBA" id="ARBA00022741"/>
    </source>
</evidence>
<protein>
    <recommendedName>
        <fullName evidence="6">Diacylglycerol kinase</fullName>
        <shortName evidence="6">DAG kinase</shortName>
        <ecNumber evidence="6">2.7.1.107</ecNumber>
    </recommendedName>
</protein>
<evidence type="ECO:0000256" key="5">
    <source>
        <dbReference type="ARBA" id="ARBA00022840"/>
    </source>
</evidence>
<organism evidence="8">
    <name type="scientific">Arcella intermedia</name>
    <dbReference type="NCBI Taxonomy" id="1963864"/>
    <lineage>
        <taxon>Eukaryota</taxon>
        <taxon>Amoebozoa</taxon>
        <taxon>Tubulinea</taxon>
        <taxon>Elardia</taxon>
        <taxon>Arcellinida</taxon>
        <taxon>Sphaerothecina</taxon>
        <taxon>Arcellidae</taxon>
        <taxon>Arcella</taxon>
    </lineage>
</organism>
<dbReference type="Gene3D" id="2.60.200.40">
    <property type="match status" value="1"/>
</dbReference>
<dbReference type="PANTHER" id="PTHR11255:SF121">
    <property type="entry name" value="DIACYLGLYCEROL KINASE (ATP)"/>
    <property type="match status" value="1"/>
</dbReference>
<dbReference type="Pfam" id="PF00781">
    <property type="entry name" value="DAGK_cat"/>
    <property type="match status" value="1"/>
</dbReference>
<name>A0A6B2L8A9_9EUKA</name>
<dbReference type="InterPro" id="IPR016064">
    <property type="entry name" value="NAD/diacylglycerol_kinase_sf"/>
</dbReference>
<evidence type="ECO:0000256" key="2">
    <source>
        <dbReference type="ARBA" id="ARBA00022679"/>
    </source>
</evidence>
<dbReference type="GO" id="GO:0016020">
    <property type="term" value="C:membrane"/>
    <property type="evidence" value="ECO:0007669"/>
    <property type="project" value="TreeGrafter"/>
</dbReference>
<comment type="similarity">
    <text evidence="1 6">Belongs to the eukaryotic diacylglycerol kinase family.</text>
</comment>
<sequence length="350" mass="38406">MCCINPNSGGGQGKIVCSKLELVLGEDQLCDLKASDPGAFLQEWRAIPNIRIVAAGGDGTISWVHSLVDAAGFGEVPVVVPFPLGTANDTSRALGWGGSYSGDNVSTILSKIEVGTVIDYDLWKIRVEPTDKTEENKVIKETIVGNYFSMGVDSEILLQFEQWRKENPDMTVARELNYVVYGLLGAKNMVSSYESFRHFCKLTVDGKEIEIPAGISCIVLMNIPSYSGGTNPWKNASNYEQVPSKVNQSILDETLEIFGMKGVFHLGRNTTNIPTSGGIRFCQGKHVLISLSKEMTMQVDGEAWVSPPCNIEMQFYRKVKMLYNSADDTTGMGLRTLLGAIKKKPRTLDD</sequence>
<proteinExistence type="inferred from homology"/>
<evidence type="ECO:0000259" key="7">
    <source>
        <dbReference type="PROSITE" id="PS50146"/>
    </source>
</evidence>
<dbReference type="GO" id="GO:0004143">
    <property type="term" value="F:ATP-dependent diacylglycerol kinase activity"/>
    <property type="evidence" value="ECO:0007669"/>
    <property type="project" value="UniProtKB-EC"/>
</dbReference>
<dbReference type="GO" id="GO:0007200">
    <property type="term" value="P:phospholipase C-activating G protein-coupled receptor signaling pathway"/>
    <property type="evidence" value="ECO:0007669"/>
    <property type="project" value="InterPro"/>
</dbReference>
<dbReference type="SMART" id="SM00046">
    <property type="entry name" value="DAGKc"/>
    <property type="match status" value="1"/>
</dbReference>
<evidence type="ECO:0000256" key="4">
    <source>
        <dbReference type="ARBA" id="ARBA00022777"/>
    </source>
</evidence>
<keyword evidence="5 6" id="KW-0067">ATP-binding</keyword>
<dbReference type="SUPFAM" id="SSF111331">
    <property type="entry name" value="NAD kinase/diacylglycerol kinase-like"/>
    <property type="match status" value="1"/>
</dbReference>
<dbReference type="InterPro" id="IPR000756">
    <property type="entry name" value="Diacylglycerol_kin_accessory"/>
</dbReference>
<evidence type="ECO:0000256" key="1">
    <source>
        <dbReference type="ARBA" id="ARBA00009280"/>
    </source>
</evidence>
<dbReference type="GO" id="GO:0005524">
    <property type="term" value="F:ATP binding"/>
    <property type="evidence" value="ECO:0007669"/>
    <property type="project" value="UniProtKB-KW"/>
</dbReference>
<dbReference type="Pfam" id="PF00609">
    <property type="entry name" value="DAGK_acc"/>
    <property type="match status" value="1"/>
</dbReference>
<keyword evidence="4 6" id="KW-0418">Kinase</keyword>
<evidence type="ECO:0000313" key="8">
    <source>
        <dbReference type="EMBL" id="NDV33273.1"/>
    </source>
</evidence>
<keyword evidence="3 6" id="KW-0547">Nucleotide-binding</keyword>
<dbReference type="Gene3D" id="3.40.50.10330">
    <property type="entry name" value="Probable inorganic polyphosphate/atp-NAD kinase, domain 1"/>
    <property type="match status" value="1"/>
</dbReference>
<dbReference type="EMBL" id="GIBP01004304">
    <property type="protein sequence ID" value="NDV33273.1"/>
    <property type="molecule type" value="Transcribed_RNA"/>
</dbReference>
<accession>A0A6B2L8A9</accession>
<comment type="catalytic activity">
    <reaction evidence="6">
        <text>a 1,2-diacyl-sn-glycerol + ATP = a 1,2-diacyl-sn-glycero-3-phosphate + ADP + H(+)</text>
        <dbReference type="Rhea" id="RHEA:10272"/>
        <dbReference type="ChEBI" id="CHEBI:15378"/>
        <dbReference type="ChEBI" id="CHEBI:17815"/>
        <dbReference type="ChEBI" id="CHEBI:30616"/>
        <dbReference type="ChEBI" id="CHEBI:58608"/>
        <dbReference type="ChEBI" id="CHEBI:456216"/>
        <dbReference type="EC" id="2.7.1.107"/>
    </reaction>
</comment>
<dbReference type="SMART" id="SM00045">
    <property type="entry name" value="DAGKa"/>
    <property type="match status" value="1"/>
</dbReference>
<reference evidence="8" key="1">
    <citation type="journal article" date="2020" name="J. Eukaryot. Microbiol.">
        <title>De novo Sequencing, Assembly and Annotation of the Transcriptome for the Free-Living Testate Amoeba Arcella intermedia.</title>
        <authorList>
            <person name="Ribeiro G.M."/>
            <person name="Porfirio-Sousa A.L."/>
            <person name="Maurer-Alcala X.X."/>
            <person name="Katz L.A."/>
            <person name="Lahr D.J.G."/>
        </authorList>
    </citation>
    <scope>NUCLEOTIDE SEQUENCE</scope>
</reference>
<keyword evidence="2 6" id="KW-0808">Transferase</keyword>
<feature type="domain" description="DAGKc" evidence="7">
    <location>
        <begin position="1"/>
        <end position="129"/>
    </location>
</feature>
<dbReference type="PROSITE" id="PS50146">
    <property type="entry name" value="DAGK"/>
    <property type="match status" value="1"/>
</dbReference>
<evidence type="ECO:0000256" key="6">
    <source>
        <dbReference type="RuleBase" id="RU361128"/>
    </source>
</evidence>
<dbReference type="InterPro" id="IPR017438">
    <property type="entry name" value="ATP-NAD_kinase_N"/>
</dbReference>
<dbReference type="AlphaFoldDB" id="A0A6B2L8A9"/>